<sequence>MTVQNRVINFADTRIAFSSKSNLELRKSYLLFNSMDYPWLVKLGTSLISTSFKLGLPIKGIVKNTLFNQFCGGESIQDCENTIQKLGKFHIGTILDYSVEGKKSDESFDFTTEEIIRTIVKASQEPNIPFSVFKVTGICAIPILEKLQAGTPLNTQENTEWEKAQQRVLKICETAHHHKVRIFIDAEETWIQAVIDELAFRMMEKFNQKEAIVYNTYQMYLHAKLAQLKTDLDTAATKGYKLGVKLVRGAYMEKESERASTMGYENPIQPSKDACDQDYNAALRFLVENSQYMALCAGTHNEDSSLYLTQLMAQHNISAQHPNFFFAQLYGMSDHISYNLANATYNVAKYVPYGPVKEVMPYLFRRAEENTSIAGQSSRELLLVREEMKRRQQL</sequence>
<dbReference type="RefSeq" id="WP_345371815.1">
    <property type="nucleotide sequence ID" value="NZ_BAABJX010000033.1"/>
</dbReference>
<protein>
    <submittedName>
        <fullName evidence="3">Proline dehydrogenase family protein</fullName>
    </submittedName>
</protein>
<dbReference type="SUPFAM" id="SSF51730">
    <property type="entry name" value="FAD-linked oxidoreductase"/>
    <property type="match status" value="1"/>
</dbReference>
<dbReference type="InterPro" id="IPR002872">
    <property type="entry name" value="Proline_DH_dom"/>
</dbReference>
<name>A0ABP9DA04_9BACT</name>
<organism evidence="3 4">
    <name type="scientific">Algivirga pacifica</name>
    <dbReference type="NCBI Taxonomy" id="1162670"/>
    <lineage>
        <taxon>Bacteria</taxon>
        <taxon>Pseudomonadati</taxon>
        <taxon>Bacteroidota</taxon>
        <taxon>Cytophagia</taxon>
        <taxon>Cytophagales</taxon>
        <taxon>Flammeovirgaceae</taxon>
        <taxon>Algivirga</taxon>
    </lineage>
</organism>
<dbReference type="Proteomes" id="UP001500298">
    <property type="component" value="Unassembled WGS sequence"/>
</dbReference>
<feature type="domain" description="Proline dehydrogenase" evidence="2">
    <location>
        <begin position="80"/>
        <end position="378"/>
    </location>
</feature>
<dbReference type="InterPro" id="IPR029041">
    <property type="entry name" value="FAD-linked_oxidoreductase-like"/>
</dbReference>
<dbReference type="InterPro" id="IPR015659">
    <property type="entry name" value="Proline_oxidase"/>
</dbReference>
<evidence type="ECO:0000313" key="4">
    <source>
        <dbReference type="Proteomes" id="UP001500298"/>
    </source>
</evidence>
<comment type="caution">
    <text evidence="3">The sequence shown here is derived from an EMBL/GenBank/DDBJ whole genome shotgun (WGS) entry which is preliminary data.</text>
</comment>
<dbReference type="PANTHER" id="PTHR13914:SF0">
    <property type="entry name" value="PROLINE DEHYDROGENASE 1, MITOCHONDRIAL"/>
    <property type="match status" value="1"/>
</dbReference>
<evidence type="ECO:0000259" key="2">
    <source>
        <dbReference type="Pfam" id="PF01619"/>
    </source>
</evidence>
<dbReference type="Gene3D" id="3.20.20.220">
    <property type="match status" value="1"/>
</dbReference>
<proteinExistence type="predicted"/>
<dbReference type="PANTHER" id="PTHR13914">
    <property type="entry name" value="PROLINE OXIDASE"/>
    <property type="match status" value="1"/>
</dbReference>
<dbReference type="EMBL" id="BAABJX010000033">
    <property type="protein sequence ID" value="GAA4836735.1"/>
    <property type="molecule type" value="Genomic_DNA"/>
</dbReference>
<keyword evidence="1" id="KW-0560">Oxidoreductase</keyword>
<dbReference type="Pfam" id="PF01619">
    <property type="entry name" value="Pro_dh"/>
    <property type="match status" value="1"/>
</dbReference>
<evidence type="ECO:0000256" key="1">
    <source>
        <dbReference type="ARBA" id="ARBA00023002"/>
    </source>
</evidence>
<gene>
    <name evidence="3" type="ORF">GCM10023331_22430</name>
</gene>
<evidence type="ECO:0000313" key="3">
    <source>
        <dbReference type="EMBL" id="GAA4836735.1"/>
    </source>
</evidence>
<keyword evidence="4" id="KW-1185">Reference proteome</keyword>
<accession>A0ABP9DA04</accession>
<reference evidence="4" key="1">
    <citation type="journal article" date="2019" name="Int. J. Syst. Evol. Microbiol.">
        <title>The Global Catalogue of Microorganisms (GCM) 10K type strain sequencing project: providing services to taxonomists for standard genome sequencing and annotation.</title>
        <authorList>
            <consortium name="The Broad Institute Genomics Platform"/>
            <consortium name="The Broad Institute Genome Sequencing Center for Infectious Disease"/>
            <person name="Wu L."/>
            <person name="Ma J."/>
        </authorList>
    </citation>
    <scope>NUCLEOTIDE SEQUENCE [LARGE SCALE GENOMIC DNA]</scope>
    <source>
        <strain evidence="4">JCM 18326</strain>
    </source>
</reference>